<gene>
    <name evidence="1" type="ORF">Thi970DRAFT_03576</name>
</gene>
<proteinExistence type="predicted"/>
<dbReference type="Proteomes" id="UP000002964">
    <property type="component" value="Unassembled WGS sequence"/>
</dbReference>
<dbReference type="STRING" id="631362.Thi970DRAFT_03576"/>
<dbReference type="PANTHER" id="PTHR35279:SF4">
    <property type="entry name" value="GLYCOSYL HYDROLASE FAMILY 32 N-TERMINAL DOMAIN-CONTAINING PROTEIN"/>
    <property type="match status" value="1"/>
</dbReference>
<dbReference type="eggNOG" id="COG2152">
    <property type="taxonomic scope" value="Bacteria"/>
</dbReference>
<evidence type="ECO:0000313" key="1">
    <source>
        <dbReference type="EMBL" id="EIC19965.1"/>
    </source>
</evidence>
<dbReference type="Gene3D" id="2.115.10.20">
    <property type="entry name" value="Glycosyl hydrolase domain, family 43"/>
    <property type="match status" value="3"/>
</dbReference>
<organism evidence="1 2">
    <name type="scientific">Thiorhodovibrio frisius</name>
    <dbReference type="NCBI Taxonomy" id="631362"/>
    <lineage>
        <taxon>Bacteria</taxon>
        <taxon>Pseudomonadati</taxon>
        <taxon>Pseudomonadota</taxon>
        <taxon>Gammaproteobacteria</taxon>
        <taxon>Chromatiales</taxon>
        <taxon>Chromatiaceae</taxon>
        <taxon>Thiorhodovibrio</taxon>
    </lineage>
</organism>
<name>H8Z830_9GAMM</name>
<evidence type="ECO:0008006" key="3">
    <source>
        <dbReference type="Google" id="ProtNLM"/>
    </source>
</evidence>
<protein>
    <recommendedName>
        <fullName evidence="3">Glycosyl hydrolase family 32 N-terminal domain-containing protein</fullName>
    </recommendedName>
</protein>
<reference evidence="2" key="1">
    <citation type="submission" date="2011-06" db="EMBL/GenBank/DDBJ databases">
        <authorList>
            <consortium name="US DOE Joint Genome Institute (JGI-PGF)"/>
            <person name="Lucas S."/>
            <person name="Han J."/>
            <person name="Lapidus A."/>
            <person name="Cheng J.-F."/>
            <person name="Goodwin L."/>
            <person name="Pitluck S."/>
            <person name="Peters L."/>
            <person name="Land M.L."/>
            <person name="Hauser L."/>
            <person name="Vogl K."/>
            <person name="Liu Z."/>
            <person name="Overmann J."/>
            <person name="Frigaard N.-U."/>
            <person name="Bryant D.A."/>
            <person name="Woyke T.J."/>
        </authorList>
    </citation>
    <scope>NUCLEOTIDE SEQUENCE [LARGE SCALE GENOMIC DNA]</scope>
    <source>
        <strain evidence="2">970</strain>
    </source>
</reference>
<dbReference type="EMBL" id="JH603170">
    <property type="protein sequence ID" value="EIC19965.1"/>
    <property type="molecule type" value="Genomic_DNA"/>
</dbReference>
<dbReference type="OrthoDB" id="9801455at2"/>
<keyword evidence="2" id="KW-1185">Reference proteome</keyword>
<evidence type="ECO:0000313" key="2">
    <source>
        <dbReference type="Proteomes" id="UP000002964"/>
    </source>
</evidence>
<dbReference type="PANTHER" id="PTHR35279">
    <property type="match status" value="1"/>
</dbReference>
<reference evidence="1 2" key="2">
    <citation type="submission" date="2011-11" db="EMBL/GenBank/DDBJ databases">
        <authorList>
            <consortium name="US DOE Joint Genome Institute"/>
            <person name="Lucas S."/>
            <person name="Han J."/>
            <person name="Lapidus A."/>
            <person name="Cheng J.-F."/>
            <person name="Goodwin L."/>
            <person name="Pitluck S."/>
            <person name="Peters L."/>
            <person name="Ovchinnikova G."/>
            <person name="Zhang X."/>
            <person name="Detter J.C."/>
            <person name="Han C."/>
            <person name="Tapia R."/>
            <person name="Land M."/>
            <person name="Hauser L."/>
            <person name="Kyrpides N."/>
            <person name="Ivanova N."/>
            <person name="Pagani I."/>
            <person name="Vogl K."/>
            <person name="Liu Z."/>
            <person name="Overmann J."/>
            <person name="Frigaard N.-U."/>
            <person name="Bryant D."/>
            <person name="Woyke T."/>
        </authorList>
    </citation>
    <scope>NUCLEOTIDE SEQUENCE [LARGE SCALE GENOMIC DNA]</scope>
    <source>
        <strain evidence="1 2">970</strain>
    </source>
</reference>
<dbReference type="RefSeq" id="WP_009150368.1">
    <property type="nucleotide sequence ID" value="NZ_CP121471.1"/>
</dbReference>
<dbReference type="HOGENOM" id="CLU_041216_0_0_6"/>
<dbReference type="AlphaFoldDB" id="H8Z830"/>
<accession>H8Z830</accession>
<dbReference type="InterPro" id="IPR023296">
    <property type="entry name" value="Glyco_hydro_beta-prop_sf"/>
</dbReference>
<sequence length="352" mass="38766">MATKDARPPGLTLLPGPAGAWDDARVSGPVVLREADGRWRMWYYGRDTGFDPEINLPTGRCGLAVSDDGLHWARVLGPLTNGAVFEPHPDPKRFDSSHVGVSDLTYENGLYWMWYLGGDQQRTRIGQFEVKGLQLRPGCAVSRDGLHWLRLEGPYCGALLDLGAPGEPDMAVCGWPQVRRFPDGIWRMYYHSLDPARMVFVVCLAESNDGLTWTKRGEILGPGEAGGFDALGIGTRHIFAHQGRWLMFYEGVGEGGYRSIGLAISDNGLDWQRQPGPESNGSIFTHAPKGSGRWDAFAVGTPRVVALPDGTFRLYYVGANETPAGFADELAMVHQIGVAMSDGPDFTRWERW</sequence>
<dbReference type="SUPFAM" id="SSF75005">
    <property type="entry name" value="Arabinanase/levansucrase/invertase"/>
    <property type="match status" value="1"/>
</dbReference>